<dbReference type="InterPro" id="IPR006311">
    <property type="entry name" value="TAT_signal"/>
</dbReference>
<reference evidence="1 2" key="1">
    <citation type="submission" date="2019-01" db="EMBL/GenBank/DDBJ databases">
        <title>Nocardioides guangzhouensis sp. nov., an actinobacterium isolated from soil.</title>
        <authorList>
            <person name="Fu Y."/>
            <person name="Cai Y."/>
            <person name="Lin Z."/>
            <person name="Chen P."/>
        </authorList>
    </citation>
    <scope>NUCLEOTIDE SEQUENCE [LARGE SCALE GENOMIC DNA]</scope>
    <source>
        <strain evidence="1 2">130</strain>
    </source>
</reference>
<dbReference type="Gene3D" id="2.130.10.10">
    <property type="entry name" value="YVTN repeat-like/Quinoprotein amine dehydrogenase"/>
    <property type="match status" value="1"/>
</dbReference>
<evidence type="ECO:0000313" key="1">
    <source>
        <dbReference type="EMBL" id="RYP81924.1"/>
    </source>
</evidence>
<protein>
    <recommendedName>
        <fullName evidence="3">Superoxide dismutase</fullName>
    </recommendedName>
</protein>
<proteinExistence type="predicted"/>
<comment type="caution">
    <text evidence="1">The sequence shown here is derived from an EMBL/GenBank/DDBJ whole genome shotgun (WGS) entry which is preliminary data.</text>
</comment>
<name>A0A4Q4Z4U8_9ACTN</name>
<dbReference type="InterPro" id="IPR015943">
    <property type="entry name" value="WD40/YVTN_repeat-like_dom_sf"/>
</dbReference>
<gene>
    <name evidence="1" type="ORF">EKO23_22825</name>
</gene>
<evidence type="ECO:0000313" key="2">
    <source>
        <dbReference type="Proteomes" id="UP000295198"/>
    </source>
</evidence>
<sequence>MTSATRRSVIGAALAALIAVVLVISPATARQTDRPIVLPGATGTEGVARLDGSTFFAGDLLTGDIFRGKITKGTAAKFIDAPDGRFAAGMKADSSDKLLFVAGGPTGQGYVYSTRTGAPVRSYQFQSPPTPTFINDVALSKNGAWFTDSAQALLYFVPVVDGVPSSSFRTLTLTGPAADLSGAFNNNGIQAIRGGAMLVVAHSGNGVLNLVDATTGASTTIAGVSVPNVDGILIKGGRELFAVQNANNLVSVWKLETDFLAGTQKKTITSPLFQFPTTVARFGGRLAVANAKFDTGFPPTATQFEVIVVRR</sequence>
<organism evidence="1 2">
    <name type="scientific">Nocardioides guangzhouensis</name>
    <dbReference type="NCBI Taxonomy" id="2497878"/>
    <lineage>
        <taxon>Bacteria</taxon>
        <taxon>Bacillati</taxon>
        <taxon>Actinomycetota</taxon>
        <taxon>Actinomycetes</taxon>
        <taxon>Propionibacteriales</taxon>
        <taxon>Nocardioidaceae</taxon>
        <taxon>Nocardioides</taxon>
    </lineage>
</organism>
<keyword evidence="2" id="KW-1185">Reference proteome</keyword>
<accession>A0A4Q4Z4U8</accession>
<evidence type="ECO:0008006" key="3">
    <source>
        <dbReference type="Google" id="ProtNLM"/>
    </source>
</evidence>
<dbReference type="Proteomes" id="UP000295198">
    <property type="component" value="Unassembled WGS sequence"/>
</dbReference>
<dbReference type="OrthoDB" id="504981at2"/>
<dbReference type="PROSITE" id="PS51318">
    <property type="entry name" value="TAT"/>
    <property type="match status" value="1"/>
</dbReference>
<dbReference type="EMBL" id="SDKM01000057">
    <property type="protein sequence ID" value="RYP81924.1"/>
    <property type="molecule type" value="Genomic_DNA"/>
</dbReference>
<dbReference type="SUPFAM" id="SSF63829">
    <property type="entry name" value="Calcium-dependent phosphotriesterase"/>
    <property type="match status" value="1"/>
</dbReference>
<dbReference type="AlphaFoldDB" id="A0A4Q4Z4U8"/>